<reference evidence="1 2" key="1">
    <citation type="submission" date="2018-06" db="EMBL/GenBank/DDBJ databases">
        <authorList>
            <consortium name="Pathogen Informatics"/>
            <person name="Doyle S."/>
        </authorList>
    </citation>
    <scope>NUCLEOTIDE SEQUENCE [LARGE SCALE GENOMIC DNA]</scope>
    <source>
        <strain evidence="1 2">NCTC13830</strain>
    </source>
</reference>
<dbReference type="InterPro" id="IPR038128">
    <property type="entry name" value="Gamma_PGA_hydro_sf"/>
</dbReference>
<dbReference type="EMBL" id="UHDO01000001">
    <property type="protein sequence ID" value="SUM44804.1"/>
    <property type="molecule type" value="Genomic_DNA"/>
</dbReference>
<accession>A0A380G0Y6</accession>
<dbReference type="Pfam" id="PF05908">
    <property type="entry name" value="Gamma_PGA_hydro"/>
    <property type="match status" value="1"/>
</dbReference>
<sequence>MNKRDNWYSKLYYLILAIIIFITIIISFIIYKTHKEQSSSSSDYYSSFEDLAKHTTEGKDWRILKKNRKDNHILVTAIHGGGIEPGTTELARRIANIGKYDFYSFEGRLPEHNEKLHITSTVFDEPTLEKMLKHTDETISIHGYEGEDPLVYVGGQDEKLAKSIKRSLEDKGFTVQKSPKGVEATSSDNIINRDDEESGVQLELTTGQRALFFKNKNLNQKTRSNSDNYTKTFYKFAKAVNKGIKDAKK</sequence>
<dbReference type="Gene3D" id="3.40.630.100">
    <property type="entry name" value="Poly-gamma-glutamate hydrolase, zinc-binding motif"/>
    <property type="match status" value="1"/>
</dbReference>
<dbReference type="RefSeq" id="WP_103299034.1">
    <property type="nucleotide sequence ID" value="NZ_PPQT01000151.1"/>
</dbReference>
<organism evidence="1 2">
    <name type="scientific">Staphylococcus petrasii</name>
    <dbReference type="NCBI Taxonomy" id="1276936"/>
    <lineage>
        <taxon>Bacteria</taxon>
        <taxon>Bacillati</taxon>
        <taxon>Bacillota</taxon>
        <taxon>Bacilli</taxon>
        <taxon>Bacillales</taxon>
        <taxon>Staphylococcaceae</taxon>
        <taxon>Staphylococcus</taxon>
    </lineage>
</organism>
<proteinExistence type="predicted"/>
<dbReference type="AlphaFoldDB" id="A0A380G0Y6"/>
<evidence type="ECO:0000313" key="2">
    <source>
        <dbReference type="Proteomes" id="UP000254047"/>
    </source>
</evidence>
<name>A0A380G0Y6_9STAP</name>
<dbReference type="OrthoDB" id="7721587at2"/>
<gene>
    <name evidence="1" type="ORF">NCTC13830_02211</name>
</gene>
<protein>
    <submittedName>
        <fullName evidence="1">Phage-related replication protein</fullName>
    </submittedName>
</protein>
<dbReference type="Proteomes" id="UP000254047">
    <property type="component" value="Unassembled WGS sequence"/>
</dbReference>
<dbReference type="InterPro" id="IPR008585">
    <property type="entry name" value="Gamma_PGA_hydro"/>
</dbReference>
<evidence type="ECO:0000313" key="1">
    <source>
        <dbReference type="EMBL" id="SUM44804.1"/>
    </source>
</evidence>